<reference evidence="4 5" key="1">
    <citation type="submission" date="2017-12" db="EMBL/GenBank/DDBJ databases">
        <title>Detection of the carbapenemase gene blaVIM-5 in members of the Pseudomonas putida group isolated from polluted Nigerian wetlands.</title>
        <authorList>
            <person name="Adelowo O."/>
            <person name="Vollmers J."/>
            <person name="Maeusezahl I."/>
            <person name="Kaster A.-K."/>
            <person name="Mueller J.A."/>
        </authorList>
    </citation>
    <scope>NUCLEOTIDE SEQUENCE [LARGE SCALE GENOMIC DNA]</scope>
    <source>
        <strain evidence="3 4">MR119</strain>
        <strain evidence="2 5">MR144</strain>
    </source>
</reference>
<dbReference type="RefSeq" id="WP_102082636.1">
    <property type="nucleotide sequence ID" value="NZ_CP194068.1"/>
</dbReference>
<proteinExistence type="predicted"/>
<dbReference type="GO" id="GO:0016787">
    <property type="term" value="F:hydrolase activity"/>
    <property type="evidence" value="ECO:0007669"/>
    <property type="project" value="UniProtKB-KW"/>
</dbReference>
<protein>
    <submittedName>
        <fullName evidence="2">Hydrolase</fullName>
    </submittedName>
</protein>
<evidence type="ECO:0000313" key="4">
    <source>
        <dbReference type="Proteomes" id="UP000234839"/>
    </source>
</evidence>
<keyword evidence="2" id="KW-0378">Hydrolase</keyword>
<gene>
    <name evidence="2" type="ORF">CXG49_24180</name>
    <name evidence="3" type="ORF">CXG53_24260</name>
</gene>
<evidence type="ECO:0000313" key="5">
    <source>
        <dbReference type="Proteomes" id="UP000234878"/>
    </source>
</evidence>
<evidence type="ECO:0000313" key="3">
    <source>
        <dbReference type="EMBL" id="PLV21592.1"/>
    </source>
</evidence>
<dbReference type="EMBL" id="PJCQ01000031">
    <property type="protein sequence ID" value="PLV13487.1"/>
    <property type="molecule type" value="Genomic_DNA"/>
</dbReference>
<evidence type="ECO:0000259" key="1">
    <source>
        <dbReference type="Pfam" id="PF14206"/>
    </source>
</evidence>
<sequence length="81" mass="9101">MRHPCPCCEFLTFDESPPGTFEICPVCGWEDDDAQFRDPTYDGGANSVSLEQARINFVTIGAVDKKFLNSVREPFVEEIPD</sequence>
<accession>A0AAX0VQ46</accession>
<dbReference type="Proteomes" id="UP000234839">
    <property type="component" value="Unassembled WGS sequence"/>
</dbReference>
<dbReference type="Proteomes" id="UP000234878">
    <property type="component" value="Unassembled WGS sequence"/>
</dbReference>
<dbReference type="AlphaFoldDB" id="A0AAX0VQ46"/>
<keyword evidence="4" id="KW-1185">Reference proteome</keyword>
<evidence type="ECO:0000313" key="2">
    <source>
        <dbReference type="EMBL" id="PLV13487.1"/>
    </source>
</evidence>
<name>A0AAX0VQ46_9PSED</name>
<organism evidence="2 5">
    <name type="scientific">Pseudomonas guariconensis</name>
    <dbReference type="NCBI Taxonomy" id="1288410"/>
    <lineage>
        <taxon>Bacteria</taxon>
        <taxon>Pseudomonadati</taxon>
        <taxon>Pseudomonadota</taxon>
        <taxon>Gammaproteobacteria</taxon>
        <taxon>Pseudomonadales</taxon>
        <taxon>Pseudomonadaceae</taxon>
        <taxon>Pseudomonas</taxon>
    </lineage>
</organism>
<dbReference type="InterPro" id="IPR025983">
    <property type="entry name" value="Cys_rich_CPCC"/>
</dbReference>
<dbReference type="EMBL" id="PJCP01000028">
    <property type="protein sequence ID" value="PLV21592.1"/>
    <property type="molecule type" value="Genomic_DNA"/>
</dbReference>
<comment type="caution">
    <text evidence="2">The sequence shown here is derived from an EMBL/GenBank/DDBJ whole genome shotgun (WGS) entry which is preliminary data.</text>
</comment>
<dbReference type="Pfam" id="PF14206">
    <property type="entry name" value="Cys_rich_CPCC"/>
    <property type="match status" value="1"/>
</dbReference>
<feature type="domain" description="Cysteine-rich CPCC" evidence="1">
    <location>
        <begin position="4"/>
        <end position="77"/>
    </location>
</feature>